<name>A0ABS5INV4_9MICO</name>
<reference evidence="2 3" key="1">
    <citation type="submission" date="2021-04" db="EMBL/GenBank/DDBJ databases">
        <title>Whole genome analysis of root endophytic bacterium Microbacterium paraoxydans ku-mp colonizing RP-bio226 rice variety.</title>
        <authorList>
            <person name="Ulaganathan K."/>
            <person name="Latha B."/>
        </authorList>
    </citation>
    <scope>NUCLEOTIDE SEQUENCE [LARGE SCALE GENOMIC DNA]</scope>
    <source>
        <strain evidence="3">ku-mp</strain>
    </source>
</reference>
<dbReference type="InterPro" id="IPR011991">
    <property type="entry name" value="ArsR-like_HTH"/>
</dbReference>
<dbReference type="InterPro" id="IPR001845">
    <property type="entry name" value="HTH_ArsR_DNA-bd_dom"/>
</dbReference>
<dbReference type="EMBL" id="JAGTUK010000003">
    <property type="protein sequence ID" value="MBS0024616.1"/>
    <property type="molecule type" value="Genomic_DNA"/>
</dbReference>
<evidence type="ECO:0000313" key="3">
    <source>
        <dbReference type="Proteomes" id="UP000678243"/>
    </source>
</evidence>
<gene>
    <name evidence="2" type="ORF">KE274_10895</name>
</gene>
<dbReference type="Pfam" id="PF12840">
    <property type="entry name" value="HTH_20"/>
    <property type="match status" value="1"/>
</dbReference>
<evidence type="ECO:0000259" key="1">
    <source>
        <dbReference type="SMART" id="SM00418"/>
    </source>
</evidence>
<comment type="caution">
    <text evidence="2">The sequence shown here is derived from an EMBL/GenBank/DDBJ whole genome shotgun (WGS) entry which is preliminary data.</text>
</comment>
<dbReference type="InterPro" id="IPR036388">
    <property type="entry name" value="WH-like_DNA-bd_sf"/>
</dbReference>
<organism evidence="2 3">
    <name type="scientific">Microbacterium paraoxydans</name>
    <dbReference type="NCBI Taxonomy" id="199592"/>
    <lineage>
        <taxon>Bacteria</taxon>
        <taxon>Bacillati</taxon>
        <taxon>Actinomycetota</taxon>
        <taxon>Actinomycetes</taxon>
        <taxon>Micrococcales</taxon>
        <taxon>Microbacteriaceae</taxon>
        <taxon>Microbacterium</taxon>
    </lineage>
</organism>
<accession>A0ABS5INV4</accession>
<dbReference type="CDD" id="cd00090">
    <property type="entry name" value="HTH_ARSR"/>
    <property type="match status" value="1"/>
</dbReference>
<dbReference type="SUPFAM" id="SSF46785">
    <property type="entry name" value="Winged helix' DNA-binding domain"/>
    <property type="match status" value="1"/>
</dbReference>
<sequence length="205" mass="22224">MTEQTQVRTLDAGALKALAHPLRVKIFDLLASRGPQTASSLAALVGETSGSTSYHLRALAAHDLIREVEGRGTGRERWWERPRGRIDVPGPEDMTSPANRAAAQIVTSEFFRLRHETLMAYLNRPASEVPEGWGDVGITLTTHLDVTPEQALALRAELEAVIEVAIEKYRGQTGPDVRRVSVRAELFDLPTPPPAAGASAAEEAS</sequence>
<dbReference type="SMART" id="SM00418">
    <property type="entry name" value="HTH_ARSR"/>
    <property type="match status" value="1"/>
</dbReference>
<protein>
    <submittedName>
        <fullName evidence="2">Helix-turn-helix transcriptional regulator</fullName>
    </submittedName>
</protein>
<dbReference type="RefSeq" id="WP_211543673.1">
    <property type="nucleotide sequence ID" value="NZ_JAGTUK010000003.1"/>
</dbReference>
<dbReference type="Proteomes" id="UP000678243">
    <property type="component" value="Unassembled WGS sequence"/>
</dbReference>
<keyword evidence="3" id="KW-1185">Reference proteome</keyword>
<dbReference type="Gene3D" id="1.10.10.10">
    <property type="entry name" value="Winged helix-like DNA-binding domain superfamily/Winged helix DNA-binding domain"/>
    <property type="match status" value="1"/>
</dbReference>
<feature type="domain" description="HTH arsR-type" evidence="1">
    <location>
        <begin position="13"/>
        <end position="107"/>
    </location>
</feature>
<dbReference type="InterPro" id="IPR036390">
    <property type="entry name" value="WH_DNA-bd_sf"/>
</dbReference>
<proteinExistence type="predicted"/>
<evidence type="ECO:0000313" key="2">
    <source>
        <dbReference type="EMBL" id="MBS0024616.1"/>
    </source>
</evidence>